<dbReference type="SMART" id="SM00355">
    <property type="entry name" value="ZnF_C2H2"/>
    <property type="match status" value="4"/>
</dbReference>
<dbReference type="Pfam" id="PF00096">
    <property type="entry name" value="zf-C2H2"/>
    <property type="match status" value="3"/>
</dbReference>
<reference evidence="12 13" key="1">
    <citation type="journal article" date="2020" name="Cell">
        <title>Large-Scale Comparative Analyses of Tick Genomes Elucidate Their Genetic Diversity and Vector Capacities.</title>
        <authorList>
            <consortium name="Tick Genome and Microbiome Consortium (TIGMIC)"/>
            <person name="Jia N."/>
            <person name="Wang J."/>
            <person name="Shi W."/>
            <person name="Du L."/>
            <person name="Sun Y."/>
            <person name="Zhan W."/>
            <person name="Jiang J.F."/>
            <person name="Wang Q."/>
            <person name="Zhang B."/>
            <person name="Ji P."/>
            <person name="Bell-Sakyi L."/>
            <person name="Cui X.M."/>
            <person name="Yuan T.T."/>
            <person name="Jiang B.G."/>
            <person name="Yang W.F."/>
            <person name="Lam T.T."/>
            <person name="Chang Q.C."/>
            <person name="Ding S.J."/>
            <person name="Wang X.J."/>
            <person name="Zhu J.G."/>
            <person name="Ruan X.D."/>
            <person name="Zhao L."/>
            <person name="Wei J.T."/>
            <person name="Ye R.Z."/>
            <person name="Que T.C."/>
            <person name="Du C.H."/>
            <person name="Zhou Y.H."/>
            <person name="Cheng J.X."/>
            <person name="Dai P.F."/>
            <person name="Guo W.B."/>
            <person name="Han X.H."/>
            <person name="Huang E.J."/>
            <person name="Li L.F."/>
            <person name="Wei W."/>
            <person name="Gao Y.C."/>
            <person name="Liu J.Z."/>
            <person name="Shao H.Z."/>
            <person name="Wang X."/>
            <person name="Wang C.C."/>
            <person name="Yang T.C."/>
            <person name="Huo Q.B."/>
            <person name="Li W."/>
            <person name="Chen H.Y."/>
            <person name="Chen S.E."/>
            <person name="Zhou L.G."/>
            <person name="Ni X.B."/>
            <person name="Tian J.H."/>
            <person name="Sheng Y."/>
            <person name="Liu T."/>
            <person name="Pan Y.S."/>
            <person name="Xia L.Y."/>
            <person name="Li J."/>
            <person name="Zhao F."/>
            <person name="Cao W.C."/>
        </authorList>
    </citation>
    <scope>NUCLEOTIDE SEQUENCE [LARGE SCALE GENOMIC DNA]</scope>
    <source>
        <strain evidence="12">HaeL-2018</strain>
    </source>
</reference>
<evidence type="ECO:0000256" key="1">
    <source>
        <dbReference type="ARBA" id="ARBA00004123"/>
    </source>
</evidence>
<dbReference type="FunFam" id="3.30.160.60:FF:001289">
    <property type="entry name" value="Zinc finger protein 574"/>
    <property type="match status" value="1"/>
</dbReference>
<accession>A0A9J6HA85</accession>
<keyword evidence="7" id="KW-0804">Transcription</keyword>
<evidence type="ECO:0000256" key="2">
    <source>
        <dbReference type="ARBA" id="ARBA00022723"/>
    </source>
</evidence>
<proteinExistence type="predicted"/>
<evidence type="ECO:0000256" key="10">
    <source>
        <dbReference type="SAM" id="MobiDB-lite"/>
    </source>
</evidence>
<evidence type="ECO:0000313" key="13">
    <source>
        <dbReference type="Proteomes" id="UP000821853"/>
    </source>
</evidence>
<keyword evidence="6" id="KW-0805">Transcription regulation</keyword>
<evidence type="ECO:0000256" key="3">
    <source>
        <dbReference type="ARBA" id="ARBA00022737"/>
    </source>
</evidence>
<dbReference type="PANTHER" id="PTHR24394:SF29">
    <property type="entry name" value="MYONEURIN"/>
    <property type="match status" value="1"/>
</dbReference>
<dbReference type="Pfam" id="PF13894">
    <property type="entry name" value="zf-C2H2_4"/>
    <property type="match status" value="1"/>
</dbReference>
<comment type="caution">
    <text evidence="12">The sequence shown here is derived from an EMBL/GenBank/DDBJ whole genome shotgun (WGS) entry which is preliminary data.</text>
</comment>
<dbReference type="SUPFAM" id="SSF57667">
    <property type="entry name" value="beta-beta-alpha zinc fingers"/>
    <property type="match status" value="2"/>
</dbReference>
<evidence type="ECO:0000313" key="12">
    <source>
        <dbReference type="EMBL" id="KAH9383840.1"/>
    </source>
</evidence>
<gene>
    <name evidence="12" type="ORF">HPB48_025610</name>
</gene>
<evidence type="ECO:0000256" key="8">
    <source>
        <dbReference type="ARBA" id="ARBA00023242"/>
    </source>
</evidence>
<dbReference type="InterPro" id="IPR036236">
    <property type="entry name" value="Znf_C2H2_sf"/>
</dbReference>
<organism evidence="12 13">
    <name type="scientific">Haemaphysalis longicornis</name>
    <name type="common">Bush tick</name>
    <dbReference type="NCBI Taxonomy" id="44386"/>
    <lineage>
        <taxon>Eukaryota</taxon>
        <taxon>Metazoa</taxon>
        <taxon>Ecdysozoa</taxon>
        <taxon>Arthropoda</taxon>
        <taxon>Chelicerata</taxon>
        <taxon>Arachnida</taxon>
        <taxon>Acari</taxon>
        <taxon>Parasitiformes</taxon>
        <taxon>Ixodida</taxon>
        <taxon>Ixodoidea</taxon>
        <taxon>Ixodidae</taxon>
        <taxon>Haemaphysalinae</taxon>
        <taxon>Haemaphysalis</taxon>
    </lineage>
</organism>
<feature type="domain" description="C2H2-type" evidence="11">
    <location>
        <begin position="48"/>
        <end position="75"/>
    </location>
</feature>
<evidence type="ECO:0000256" key="5">
    <source>
        <dbReference type="ARBA" id="ARBA00022833"/>
    </source>
</evidence>
<dbReference type="PROSITE" id="PS00028">
    <property type="entry name" value="ZINC_FINGER_C2H2_1"/>
    <property type="match status" value="4"/>
</dbReference>
<feature type="region of interest" description="Disordered" evidence="10">
    <location>
        <begin position="1"/>
        <end position="36"/>
    </location>
</feature>
<dbReference type="Gene3D" id="3.30.160.60">
    <property type="entry name" value="Classic Zinc Finger"/>
    <property type="match status" value="3"/>
</dbReference>
<keyword evidence="8" id="KW-0539">Nucleus</keyword>
<dbReference type="VEuPathDB" id="VectorBase:HLOH_050340"/>
<sequence>MREEVHSTDADGAASTSKVAPSPPRRGQAKALRGLGQANQAAKSGGQFCCPVCDKAFVTVRSLRTHLLVHPGTKLHICQTCGRQFGDPSGLKLHAAQHVAERRFRCPVCGKAFGTSSHLKTHITLHSGRRPFQCEVCLKEFSVLSNLRAHMFTHTGERRHECQARAALIVCAATFGLLELS</sequence>
<protein>
    <recommendedName>
        <fullName evidence="11">C2H2-type domain-containing protein</fullName>
    </recommendedName>
</protein>
<dbReference type="InterPro" id="IPR013087">
    <property type="entry name" value="Znf_C2H2_type"/>
</dbReference>
<name>A0A9J6HA85_HAELO</name>
<dbReference type="OMA" id="HECQARA"/>
<dbReference type="GO" id="GO:0000981">
    <property type="term" value="F:DNA-binding transcription factor activity, RNA polymerase II-specific"/>
    <property type="evidence" value="ECO:0007669"/>
    <property type="project" value="TreeGrafter"/>
</dbReference>
<keyword evidence="2" id="KW-0479">Metal-binding</keyword>
<dbReference type="PROSITE" id="PS50157">
    <property type="entry name" value="ZINC_FINGER_C2H2_2"/>
    <property type="match status" value="4"/>
</dbReference>
<feature type="domain" description="C2H2-type" evidence="11">
    <location>
        <begin position="132"/>
        <end position="159"/>
    </location>
</feature>
<evidence type="ECO:0000256" key="6">
    <source>
        <dbReference type="ARBA" id="ARBA00023015"/>
    </source>
</evidence>
<dbReference type="Proteomes" id="UP000821853">
    <property type="component" value="Unassembled WGS sequence"/>
</dbReference>
<dbReference type="AlphaFoldDB" id="A0A9J6HA85"/>
<dbReference type="GO" id="GO:1990837">
    <property type="term" value="F:sequence-specific double-stranded DNA binding"/>
    <property type="evidence" value="ECO:0007669"/>
    <property type="project" value="UniProtKB-ARBA"/>
</dbReference>
<evidence type="ECO:0000256" key="4">
    <source>
        <dbReference type="ARBA" id="ARBA00022771"/>
    </source>
</evidence>
<dbReference type="FunFam" id="3.30.160.60:FF:000303">
    <property type="entry name" value="Zinc finger protein 41"/>
    <property type="match status" value="1"/>
</dbReference>
<dbReference type="GO" id="GO:0008270">
    <property type="term" value="F:zinc ion binding"/>
    <property type="evidence" value="ECO:0007669"/>
    <property type="project" value="UniProtKB-KW"/>
</dbReference>
<evidence type="ECO:0000256" key="7">
    <source>
        <dbReference type="ARBA" id="ARBA00023163"/>
    </source>
</evidence>
<dbReference type="OrthoDB" id="3437960at2759"/>
<keyword evidence="13" id="KW-1185">Reference proteome</keyword>
<dbReference type="EMBL" id="JABSTR010001252">
    <property type="protein sequence ID" value="KAH9383840.1"/>
    <property type="molecule type" value="Genomic_DNA"/>
</dbReference>
<evidence type="ECO:0000259" key="11">
    <source>
        <dbReference type="PROSITE" id="PS50157"/>
    </source>
</evidence>
<comment type="subcellular location">
    <subcellularLocation>
        <location evidence="1">Nucleus</location>
    </subcellularLocation>
</comment>
<dbReference type="PANTHER" id="PTHR24394">
    <property type="entry name" value="ZINC FINGER PROTEIN"/>
    <property type="match status" value="1"/>
</dbReference>
<keyword evidence="3" id="KW-0677">Repeat</keyword>
<feature type="domain" description="C2H2-type" evidence="11">
    <location>
        <begin position="104"/>
        <end position="131"/>
    </location>
</feature>
<feature type="domain" description="C2H2-type" evidence="11">
    <location>
        <begin position="76"/>
        <end position="103"/>
    </location>
</feature>
<evidence type="ECO:0000256" key="9">
    <source>
        <dbReference type="PROSITE-ProRule" id="PRU00042"/>
    </source>
</evidence>
<dbReference type="GO" id="GO:0005634">
    <property type="term" value="C:nucleus"/>
    <property type="evidence" value="ECO:0007669"/>
    <property type="project" value="UniProtKB-SubCell"/>
</dbReference>
<keyword evidence="4 9" id="KW-0863">Zinc-finger</keyword>
<keyword evidence="5" id="KW-0862">Zinc</keyword>